<feature type="transmembrane region" description="Helical" evidence="5">
    <location>
        <begin position="150"/>
        <end position="169"/>
    </location>
</feature>
<evidence type="ECO:0000256" key="2">
    <source>
        <dbReference type="ARBA" id="ARBA00022692"/>
    </source>
</evidence>
<dbReference type="KEGG" id="tso:IZ6_15410"/>
<dbReference type="EMBL" id="AP023361">
    <property type="protein sequence ID" value="BCJ90806.1"/>
    <property type="molecule type" value="Genomic_DNA"/>
</dbReference>
<evidence type="ECO:0000256" key="3">
    <source>
        <dbReference type="ARBA" id="ARBA00022989"/>
    </source>
</evidence>
<keyword evidence="4 5" id="KW-0472">Membrane</keyword>
<proteinExistence type="predicted"/>
<keyword evidence="3 5" id="KW-1133">Transmembrane helix</keyword>
<feature type="transmembrane region" description="Helical" evidence="5">
    <location>
        <begin position="33"/>
        <end position="55"/>
    </location>
</feature>
<organism evidence="7 8">
    <name type="scientific">Terrihabitans soli</name>
    <dbReference type="NCBI Taxonomy" id="708113"/>
    <lineage>
        <taxon>Bacteria</taxon>
        <taxon>Pseudomonadati</taxon>
        <taxon>Pseudomonadota</taxon>
        <taxon>Alphaproteobacteria</taxon>
        <taxon>Hyphomicrobiales</taxon>
        <taxon>Terrihabitans</taxon>
    </lineage>
</organism>
<dbReference type="InterPro" id="IPR000620">
    <property type="entry name" value="EamA_dom"/>
</dbReference>
<feature type="transmembrane region" description="Helical" evidence="5">
    <location>
        <begin position="271"/>
        <end position="287"/>
    </location>
</feature>
<accession>A0A6S6QN39</accession>
<sequence length="300" mass="31720">MNRMEWALLFFLSILWGGSFFFVGVAVKEIPPLTLVVLRVGLAALILLIIVRVMGLKLPRTREALQTFLVVGLIANAIPFCLLVWGQSHIASGLASILNATTPLATIAVAHVFTADEKMTGGRLAAVVLGIVGVAIMMGPDVLHDLGVNVLAQVACLGASLSYGFAAVFGRRFKRLGISPLVSATGQVSASSLMLLPVALLHDRPWSLPLPSAEAIASILALAAFSTALAYIVFYRLLETAGATRLTLVTFLIPVTAIFLGWAVLGEALHPRHFAGMALIGLGLLTIDGRLNGRRSTPPV</sequence>
<feature type="transmembrane region" description="Helical" evidence="5">
    <location>
        <begin position="7"/>
        <end position="27"/>
    </location>
</feature>
<comment type="subcellular location">
    <subcellularLocation>
        <location evidence="1">Membrane</location>
        <topology evidence="1">Multi-pass membrane protein</topology>
    </subcellularLocation>
</comment>
<evidence type="ECO:0000256" key="5">
    <source>
        <dbReference type="SAM" id="Phobius"/>
    </source>
</evidence>
<dbReference type="InterPro" id="IPR050638">
    <property type="entry name" value="AA-Vitamin_Transporters"/>
</dbReference>
<feature type="transmembrane region" description="Helical" evidence="5">
    <location>
        <begin position="67"/>
        <end position="85"/>
    </location>
</feature>
<dbReference type="PANTHER" id="PTHR32322">
    <property type="entry name" value="INNER MEMBRANE TRANSPORTER"/>
    <property type="match status" value="1"/>
</dbReference>
<feature type="transmembrane region" description="Helical" evidence="5">
    <location>
        <begin position="246"/>
        <end position="265"/>
    </location>
</feature>
<feature type="domain" description="EamA" evidence="6">
    <location>
        <begin position="154"/>
        <end position="286"/>
    </location>
</feature>
<reference evidence="7 8" key="1">
    <citation type="submission" date="2020-08" db="EMBL/GenBank/DDBJ databases">
        <title>Genome sequence of Rhizobiales bacterium strain IZ6.</title>
        <authorList>
            <person name="Nakai R."/>
            <person name="Naganuma T."/>
        </authorList>
    </citation>
    <scope>NUCLEOTIDE SEQUENCE [LARGE SCALE GENOMIC DNA]</scope>
    <source>
        <strain evidence="7 8">IZ6</strain>
    </source>
</reference>
<evidence type="ECO:0000256" key="1">
    <source>
        <dbReference type="ARBA" id="ARBA00004141"/>
    </source>
</evidence>
<name>A0A6S6QN39_9HYPH</name>
<dbReference type="SUPFAM" id="SSF103481">
    <property type="entry name" value="Multidrug resistance efflux transporter EmrE"/>
    <property type="match status" value="2"/>
</dbReference>
<feature type="transmembrane region" description="Helical" evidence="5">
    <location>
        <begin position="213"/>
        <end position="234"/>
    </location>
</feature>
<evidence type="ECO:0000259" key="6">
    <source>
        <dbReference type="Pfam" id="PF00892"/>
    </source>
</evidence>
<evidence type="ECO:0000313" key="7">
    <source>
        <dbReference type="EMBL" id="BCJ90806.1"/>
    </source>
</evidence>
<dbReference type="GO" id="GO:0016020">
    <property type="term" value="C:membrane"/>
    <property type="evidence" value="ECO:0007669"/>
    <property type="project" value="UniProtKB-SubCell"/>
</dbReference>
<gene>
    <name evidence="7" type="ORF">IZ6_15410</name>
</gene>
<evidence type="ECO:0000256" key="4">
    <source>
        <dbReference type="ARBA" id="ARBA00023136"/>
    </source>
</evidence>
<dbReference type="RefSeq" id="WP_222877577.1">
    <property type="nucleotide sequence ID" value="NZ_AP023361.1"/>
</dbReference>
<dbReference type="InterPro" id="IPR037185">
    <property type="entry name" value="EmrE-like"/>
</dbReference>
<evidence type="ECO:0000313" key="8">
    <source>
        <dbReference type="Proteomes" id="UP000515317"/>
    </source>
</evidence>
<dbReference type="Pfam" id="PF00892">
    <property type="entry name" value="EamA"/>
    <property type="match status" value="2"/>
</dbReference>
<feature type="domain" description="EamA" evidence="6">
    <location>
        <begin position="7"/>
        <end position="138"/>
    </location>
</feature>
<keyword evidence="8" id="KW-1185">Reference proteome</keyword>
<dbReference type="AlphaFoldDB" id="A0A6S6QN39"/>
<feature type="transmembrane region" description="Helical" evidence="5">
    <location>
        <begin position="91"/>
        <end position="113"/>
    </location>
</feature>
<keyword evidence="2 5" id="KW-0812">Transmembrane</keyword>
<feature type="transmembrane region" description="Helical" evidence="5">
    <location>
        <begin position="120"/>
        <end position="138"/>
    </location>
</feature>
<dbReference type="PANTHER" id="PTHR32322:SF9">
    <property type="entry name" value="AMINO-ACID METABOLITE EFFLUX PUMP-RELATED"/>
    <property type="match status" value="1"/>
</dbReference>
<dbReference type="Proteomes" id="UP000515317">
    <property type="component" value="Chromosome"/>
</dbReference>
<protein>
    <submittedName>
        <fullName evidence="7">ABC transporter permease</fullName>
    </submittedName>
</protein>
<feature type="transmembrane region" description="Helical" evidence="5">
    <location>
        <begin position="181"/>
        <end position="201"/>
    </location>
</feature>